<proteinExistence type="predicted"/>
<reference evidence="1" key="1">
    <citation type="journal article" date="2020" name="Stud. Mycol.">
        <title>101 Dothideomycetes genomes: a test case for predicting lifestyles and emergence of pathogens.</title>
        <authorList>
            <person name="Haridas S."/>
            <person name="Albert R."/>
            <person name="Binder M."/>
            <person name="Bloem J."/>
            <person name="Labutti K."/>
            <person name="Salamov A."/>
            <person name="Andreopoulos B."/>
            <person name="Baker S."/>
            <person name="Barry K."/>
            <person name="Bills G."/>
            <person name="Bluhm B."/>
            <person name="Cannon C."/>
            <person name="Castanera R."/>
            <person name="Culley D."/>
            <person name="Daum C."/>
            <person name="Ezra D."/>
            <person name="Gonzalez J."/>
            <person name="Henrissat B."/>
            <person name="Kuo A."/>
            <person name="Liang C."/>
            <person name="Lipzen A."/>
            <person name="Lutzoni F."/>
            <person name="Magnuson J."/>
            <person name="Mondo S."/>
            <person name="Nolan M."/>
            <person name="Ohm R."/>
            <person name="Pangilinan J."/>
            <person name="Park H.-J."/>
            <person name="Ramirez L."/>
            <person name="Alfaro M."/>
            <person name="Sun H."/>
            <person name="Tritt A."/>
            <person name="Yoshinaga Y."/>
            <person name="Zwiers L.-H."/>
            <person name="Turgeon B."/>
            <person name="Goodwin S."/>
            <person name="Spatafora J."/>
            <person name="Crous P."/>
            <person name="Grigoriev I."/>
        </authorList>
    </citation>
    <scope>NUCLEOTIDE SEQUENCE</scope>
    <source>
        <strain evidence="1">Tuck. ex Michener</strain>
    </source>
</reference>
<dbReference type="Proteomes" id="UP000800092">
    <property type="component" value="Unassembled WGS sequence"/>
</dbReference>
<dbReference type="Gene3D" id="1.10.10.10">
    <property type="entry name" value="Winged helix-like DNA-binding domain superfamily/Winged helix DNA-binding domain"/>
    <property type="match status" value="1"/>
</dbReference>
<gene>
    <name evidence="1" type="ORF">EV356DRAFT_508792</name>
</gene>
<dbReference type="EMBL" id="ML991777">
    <property type="protein sequence ID" value="KAF2238139.1"/>
    <property type="molecule type" value="Genomic_DNA"/>
</dbReference>
<protein>
    <recommendedName>
        <fullName evidence="3">DUF3253 domain-containing protein</fullName>
    </recommendedName>
</protein>
<dbReference type="OrthoDB" id="2563170at2759"/>
<sequence length="105" mass="12042">MTNGISSICSDPLLKNRLFDLLYQRAHPKTACPSEIPRALSLSELADLGASHWRDLMPTMRELVFRLRDEGQVEVLQRGEVVGRERGLEEVRGPVRVRLVREEQF</sequence>
<evidence type="ECO:0000313" key="2">
    <source>
        <dbReference type="Proteomes" id="UP000800092"/>
    </source>
</evidence>
<dbReference type="AlphaFoldDB" id="A0A6A6HJY6"/>
<dbReference type="InterPro" id="IPR021660">
    <property type="entry name" value="DUF3253"/>
</dbReference>
<dbReference type="InterPro" id="IPR036390">
    <property type="entry name" value="WH_DNA-bd_sf"/>
</dbReference>
<dbReference type="InterPro" id="IPR036388">
    <property type="entry name" value="WH-like_DNA-bd_sf"/>
</dbReference>
<evidence type="ECO:0000313" key="1">
    <source>
        <dbReference type="EMBL" id="KAF2238139.1"/>
    </source>
</evidence>
<dbReference type="Pfam" id="PF11625">
    <property type="entry name" value="DUF3253"/>
    <property type="match status" value="1"/>
</dbReference>
<keyword evidence="2" id="KW-1185">Reference proteome</keyword>
<dbReference type="SUPFAM" id="SSF46785">
    <property type="entry name" value="Winged helix' DNA-binding domain"/>
    <property type="match status" value="1"/>
</dbReference>
<organism evidence="1 2">
    <name type="scientific">Viridothelium virens</name>
    <name type="common">Speckled blister lichen</name>
    <name type="synonym">Trypethelium virens</name>
    <dbReference type="NCBI Taxonomy" id="1048519"/>
    <lineage>
        <taxon>Eukaryota</taxon>
        <taxon>Fungi</taxon>
        <taxon>Dikarya</taxon>
        <taxon>Ascomycota</taxon>
        <taxon>Pezizomycotina</taxon>
        <taxon>Dothideomycetes</taxon>
        <taxon>Dothideomycetes incertae sedis</taxon>
        <taxon>Trypetheliales</taxon>
        <taxon>Trypetheliaceae</taxon>
        <taxon>Viridothelium</taxon>
    </lineage>
</organism>
<name>A0A6A6HJY6_VIRVR</name>
<accession>A0A6A6HJY6</accession>
<evidence type="ECO:0008006" key="3">
    <source>
        <dbReference type="Google" id="ProtNLM"/>
    </source>
</evidence>